<dbReference type="HAMAP" id="MF_04124">
    <property type="entry name" value="Rota_VP3"/>
    <property type="match status" value="1"/>
</dbReference>
<dbReference type="EMBL" id="JF896467">
    <property type="protein sequence ID" value="AEP68792.1"/>
    <property type="molecule type" value="Genomic_RNA"/>
</dbReference>
<evidence type="ECO:0000259" key="16">
    <source>
        <dbReference type="Pfam" id="PF05213"/>
    </source>
</evidence>
<dbReference type="Pfam" id="PF05213">
    <property type="entry name" value="Corona_NS2A"/>
    <property type="match status" value="1"/>
</dbReference>
<feature type="non-terminal residue" evidence="17">
    <location>
        <position position="1"/>
    </location>
</feature>
<name>G4XR42_9REOV</name>
<proteinExistence type="inferred from homology"/>
<dbReference type="GO" id="GO:0003723">
    <property type="term" value="F:RNA binding"/>
    <property type="evidence" value="ECO:0007669"/>
    <property type="project" value="UniProtKB-KW"/>
</dbReference>
<dbReference type="PIRSF" id="PIRSF004015">
    <property type="entry name" value="LigT_rotavirus"/>
    <property type="match status" value="1"/>
</dbReference>
<keyword evidence="3" id="KW-1090">Inhibition of host innate immune response by virus</keyword>
<keyword evidence="13" id="KW-0342">GTP-binding</keyword>
<protein>
    <submittedName>
        <fullName evidence="17">VP3 protein</fullName>
    </submittedName>
</protein>
<evidence type="ECO:0000256" key="4">
    <source>
        <dbReference type="ARBA" id="ARBA00022664"/>
    </source>
</evidence>
<dbReference type="Proteomes" id="UP000222355">
    <property type="component" value="Genome"/>
</dbReference>
<keyword evidence="5" id="KW-0808">Transferase</keyword>
<keyword evidence="2" id="KW-0489">Methyltransferase</keyword>
<dbReference type="InterPro" id="IPR039573">
    <property type="entry name" value="NS2A-like"/>
</dbReference>
<dbReference type="PROSITE" id="PS51589">
    <property type="entry name" value="SAM_MT56_VP3"/>
    <property type="match status" value="1"/>
</dbReference>
<dbReference type="GO" id="GO:0016787">
    <property type="term" value="F:hydrolase activity"/>
    <property type="evidence" value="ECO:0007669"/>
    <property type="project" value="UniProtKB-KW"/>
</dbReference>
<dbReference type="GO" id="GO:0016779">
    <property type="term" value="F:nucleotidyltransferase activity"/>
    <property type="evidence" value="ECO:0007669"/>
    <property type="project" value="UniProtKB-KW"/>
</dbReference>
<dbReference type="HAMAP" id="MF_04128">
    <property type="entry name" value="Rota_VP3_A"/>
    <property type="match status" value="1"/>
</dbReference>
<dbReference type="GO" id="GO:0016032">
    <property type="term" value="P:viral process"/>
    <property type="evidence" value="ECO:0007669"/>
    <property type="project" value="InterPro"/>
</dbReference>
<evidence type="ECO:0000256" key="6">
    <source>
        <dbReference type="ARBA" id="ARBA00022691"/>
    </source>
</evidence>
<keyword evidence="7" id="KW-0548">Nucleotidyltransferase</keyword>
<keyword evidence="4" id="KW-0507">mRNA processing</keyword>
<reference evidence="17 18" key="1">
    <citation type="submission" date="2011-04" db="EMBL/GenBank/DDBJ databases">
        <title>Isolation, complete sequence analysis and characterization of a new candidate human inactivated rotavirus vaccine strain ZTR-5.</title>
        <authorList>
            <person name="Wu J."/>
            <person name="Li H."/>
            <person name="Yi S."/>
            <person name="Zhang G."/>
            <person name="Li S."/>
            <person name="Mu G."/>
            <person name="Yang X."/>
            <person name="Jia Q."/>
            <person name="Zhao X."/>
            <person name="Gao Y."/>
            <person name="Sun M."/>
        </authorList>
    </citation>
    <scope>NUCLEOTIDE SEQUENCE [LARGE SCALE GENOMIC DNA]</scope>
    <source>
        <strain evidence="17 18">ZTR-5</strain>
    </source>
</reference>
<evidence type="ECO:0000313" key="18">
    <source>
        <dbReference type="Proteomes" id="UP000222355"/>
    </source>
</evidence>
<keyword evidence="10" id="KW-0946">Virion</keyword>
<evidence type="ECO:0000256" key="2">
    <source>
        <dbReference type="ARBA" id="ARBA00022603"/>
    </source>
</evidence>
<evidence type="ECO:0000256" key="12">
    <source>
        <dbReference type="ARBA" id="ARBA00023042"/>
    </source>
</evidence>
<dbReference type="InterPro" id="IPR011181">
    <property type="entry name" value="VP3_Rotav"/>
</dbReference>
<dbReference type="Pfam" id="PF06929">
    <property type="entry name" value="Rotavirus_VP3"/>
    <property type="match status" value="1"/>
</dbReference>
<keyword evidence="12" id="KW-0506">mRNA capping</keyword>
<evidence type="ECO:0000256" key="7">
    <source>
        <dbReference type="ARBA" id="ARBA00022695"/>
    </source>
</evidence>
<evidence type="ECO:0000256" key="14">
    <source>
        <dbReference type="ARBA" id="ARBA00023268"/>
    </source>
</evidence>
<sequence>AIKAVPVVCFTSDGVNMKVLALRHSVAQVYADTQVYVHDDTKDSYENAFLISNLTTHNILYLNYSIKTLEILNKSGIAAIALQSLEELFTLIRCNFTYDYELDIIYLHDYSYYTNNEIRTDQHWITKTNIEEYLLPGWKLTYVGYNGSETRGHYNFSFKCQNAATDDDLIIEYIYSEALDFQNFMLKKIKERMTTSLPIARLSNRVFRDKLFPSLLKEHKNVVNVGPRNESMFTFLNYPTIKQFSNGAYLVKDTIKLKQERWLGKRISQFDIGQYKNMLNVLTAIYYYYNLYKSKPIIYMIGSAPSYWIYDVRHYSDFFFETWDPLDTPYSSIHHKELFFINDVKKLKDNSILYIDIRTDRGNADWKKWRKTVEEQTINNLDIAYEYLRTGKAKVCCVKMTAMDLELPISAKLLHHPTTEIRSEFYLLLDTWDLTNIRRFIPKGVLYSFINNIITENVFIQQPFKVKVLNDSYIVALYALSNDFNNRSEVIKLINNQKQSLITVRINNTFKDEPKVGFKNIYDWTFLPTDFDTKEAIITSYDGCLGLFGLSISLASKPTGNNHLFILSGTDKYYKLDQFANHTSISRRSHQIRFSESATSYSGYIFRDLSNNNFNLIGTNIENSVSGHVYNALIYYRYNYSFDLKRWIYLHSIDKVDIEGGKYYEHAPIELIYACRSAKEFATLQDDLTVLRYSNEIENYINTVYSITYADDPNYFIGIQFRNIPYKYDVKIPHLTFGVLHISDNMVPDVIDILKIMKNELFKMDITTSYTYMLSDGIYVANVSGVLSTYFKIYNVFYKNQITFGQSRMFIPHITLSFNNMRTVRIETTKLQIKSIYLRKIKGDTVFDMVE</sequence>
<evidence type="ECO:0000256" key="10">
    <source>
        <dbReference type="ARBA" id="ARBA00022844"/>
    </source>
</evidence>
<keyword evidence="14" id="KW-0511">Multifunctional enzyme</keyword>
<evidence type="ECO:0000313" key="17">
    <source>
        <dbReference type="EMBL" id="AEP68792.1"/>
    </source>
</evidence>
<dbReference type="GO" id="GO:0052170">
    <property type="term" value="P:symbiont-mediated suppression of host innate immune response"/>
    <property type="evidence" value="ECO:0007669"/>
    <property type="project" value="UniProtKB-KW"/>
</dbReference>
<keyword evidence="11" id="KW-0694">RNA-binding</keyword>
<evidence type="ECO:0000256" key="8">
    <source>
        <dbReference type="ARBA" id="ARBA00022741"/>
    </source>
</evidence>
<keyword evidence="1" id="KW-0945">Host-virus interaction</keyword>
<organism evidence="17 18">
    <name type="scientific">Rotavirus G3</name>
    <dbReference type="NCBI Taxonomy" id="73036"/>
    <lineage>
        <taxon>Viruses</taxon>
        <taxon>Riboviria</taxon>
        <taxon>Orthornavirae</taxon>
        <taxon>Duplornaviricota</taxon>
        <taxon>Resentoviricetes</taxon>
        <taxon>Reovirales</taxon>
        <taxon>Sedoreoviridae</taxon>
        <taxon>Rotavirus</taxon>
        <taxon>Rotavirus alphagastroenteritidis</taxon>
        <taxon>Rotavirus A</taxon>
    </lineage>
</organism>
<evidence type="ECO:0000256" key="11">
    <source>
        <dbReference type="ARBA" id="ARBA00022884"/>
    </source>
</evidence>
<keyword evidence="9" id="KW-0378">Hydrolase</keyword>
<keyword evidence="6" id="KW-0949">S-adenosyl-L-methionine</keyword>
<dbReference type="GO" id="GO:0019013">
    <property type="term" value="C:viral nucleocapsid"/>
    <property type="evidence" value="ECO:0007669"/>
    <property type="project" value="InterPro"/>
</dbReference>
<evidence type="ECO:0000256" key="15">
    <source>
        <dbReference type="ARBA" id="ARBA00023280"/>
    </source>
</evidence>
<evidence type="ECO:0000256" key="9">
    <source>
        <dbReference type="ARBA" id="ARBA00022801"/>
    </source>
</evidence>
<dbReference type="GO" id="GO:0005525">
    <property type="term" value="F:GTP binding"/>
    <property type="evidence" value="ECO:0007669"/>
    <property type="project" value="UniProtKB-KW"/>
</dbReference>
<evidence type="ECO:0000256" key="3">
    <source>
        <dbReference type="ARBA" id="ARBA00022632"/>
    </source>
</evidence>
<feature type="domain" description="NS2A-like" evidence="16">
    <location>
        <begin position="731"/>
        <end position="818"/>
    </location>
</feature>
<dbReference type="GO" id="GO:0004482">
    <property type="term" value="F:mRNA 5'-cap (guanine-N7-)-methyltransferase activity"/>
    <property type="evidence" value="ECO:0007669"/>
    <property type="project" value="InterPro"/>
</dbReference>
<keyword evidence="8" id="KW-0547">Nucleotide-binding</keyword>
<evidence type="ECO:0000256" key="1">
    <source>
        <dbReference type="ARBA" id="ARBA00022581"/>
    </source>
</evidence>
<evidence type="ECO:0000256" key="13">
    <source>
        <dbReference type="ARBA" id="ARBA00023134"/>
    </source>
</evidence>
<dbReference type="CDD" id="cd20757">
    <property type="entry name" value="capping_2-OMTase_Rotavirus"/>
    <property type="match status" value="1"/>
</dbReference>
<evidence type="ECO:0000256" key="5">
    <source>
        <dbReference type="ARBA" id="ARBA00022679"/>
    </source>
</evidence>
<accession>G4XR42</accession>
<keyword evidence="15" id="KW-0899">Viral immunoevasion</keyword>